<feature type="signal peptide" evidence="2">
    <location>
        <begin position="1"/>
        <end position="34"/>
    </location>
</feature>
<dbReference type="AlphaFoldDB" id="A0A3M7L838"/>
<comment type="caution">
    <text evidence="4">The sequence shown here is derived from an EMBL/GenBank/DDBJ whole genome shotgun (WGS) entry which is preliminary data.</text>
</comment>
<keyword evidence="5" id="KW-1185">Reference proteome</keyword>
<gene>
    <name evidence="4" type="ORF">D1632_17695</name>
</gene>
<reference evidence="4 5" key="1">
    <citation type="submission" date="2018-08" db="EMBL/GenBank/DDBJ databases">
        <title>Chryseobacterium nematophagum: a novel matrix digesting pathogen of nematodes.</title>
        <authorList>
            <person name="Page A."/>
            <person name="Roberts M."/>
            <person name="Felix M.-A."/>
            <person name="Weir W."/>
        </authorList>
    </citation>
    <scope>NUCLEOTIDE SEQUENCE [LARGE SCALE GENOMIC DNA]</scope>
    <source>
        <strain evidence="4 5">JUb275</strain>
    </source>
</reference>
<evidence type="ECO:0000313" key="4">
    <source>
        <dbReference type="EMBL" id="RMZ58120.1"/>
    </source>
</evidence>
<dbReference type="NCBIfam" id="TIGR04183">
    <property type="entry name" value="Por_Secre_tail"/>
    <property type="match status" value="1"/>
</dbReference>
<protein>
    <submittedName>
        <fullName evidence="4">T9SS C-terminal target domain-containing protein</fullName>
    </submittedName>
</protein>
<proteinExistence type="predicted"/>
<dbReference type="InterPro" id="IPR026444">
    <property type="entry name" value="Secre_tail"/>
</dbReference>
<dbReference type="Pfam" id="PF18962">
    <property type="entry name" value="Por_Secre_tail"/>
    <property type="match status" value="1"/>
</dbReference>
<dbReference type="Proteomes" id="UP000267524">
    <property type="component" value="Unassembled WGS sequence"/>
</dbReference>
<evidence type="ECO:0000259" key="3">
    <source>
        <dbReference type="Pfam" id="PF18962"/>
    </source>
</evidence>
<evidence type="ECO:0000313" key="5">
    <source>
        <dbReference type="Proteomes" id="UP000267524"/>
    </source>
</evidence>
<evidence type="ECO:0000256" key="1">
    <source>
        <dbReference type="ARBA" id="ARBA00022729"/>
    </source>
</evidence>
<name>A0A3M7L838_9FLAO</name>
<feature type="domain" description="Secretion system C-terminal sorting" evidence="3">
    <location>
        <begin position="208"/>
        <end position="276"/>
    </location>
</feature>
<organism evidence="4 5">
    <name type="scientific">Chryseobacterium nematophagum</name>
    <dbReference type="NCBI Taxonomy" id="2305228"/>
    <lineage>
        <taxon>Bacteria</taxon>
        <taxon>Pseudomonadati</taxon>
        <taxon>Bacteroidota</taxon>
        <taxon>Flavobacteriia</taxon>
        <taxon>Flavobacteriales</taxon>
        <taxon>Weeksellaceae</taxon>
        <taxon>Chryseobacterium group</taxon>
        <taxon>Chryseobacterium</taxon>
    </lineage>
</organism>
<accession>A0A3M7L838</accession>
<dbReference type="EMBL" id="QWIV01000015">
    <property type="protein sequence ID" value="RMZ58120.1"/>
    <property type="molecule type" value="Genomic_DNA"/>
</dbReference>
<sequence>MMTKNFLTQKKSKTKFLSCFLVLCAFMTSMCAQAQTNCQFTAGISANGTTTANGVQISSSSIGSVQSVGTSPFIRACISGINTIATGGGVRVGVNDSWVISFTFDKPVNDLIFVIAEADGNENYIFNSNGGGVSISSDSSCGMLISGNGILTNGGGGGYYKIHSSIPYTQLTVNGARGNGSLLGICFTSINFLGVQDTNAIKNEAVDIYPTQVKDVLTISSKEALKSYKIFDESGKLVSTSTLEGNKTDINLSGIITGCYIIAVETKTQTINKKIVKK</sequence>
<keyword evidence="1 2" id="KW-0732">Signal</keyword>
<feature type="chain" id="PRO_5018076717" evidence="2">
    <location>
        <begin position="35"/>
        <end position="278"/>
    </location>
</feature>
<evidence type="ECO:0000256" key="2">
    <source>
        <dbReference type="SAM" id="SignalP"/>
    </source>
</evidence>